<dbReference type="RefSeq" id="WP_128629570.1">
    <property type="nucleotide sequence ID" value="NZ_RRCN01000001.1"/>
</dbReference>
<dbReference type="Proteomes" id="UP000267017">
    <property type="component" value="Unassembled WGS sequence"/>
</dbReference>
<dbReference type="AlphaFoldDB" id="A0A3P3TWK6"/>
<feature type="domain" description="Glycosyl transferase family 1" evidence="3">
    <location>
        <begin position="195"/>
        <end position="360"/>
    </location>
</feature>
<dbReference type="Pfam" id="PF00534">
    <property type="entry name" value="Glycos_transf_1"/>
    <property type="match status" value="1"/>
</dbReference>
<evidence type="ECO:0000256" key="2">
    <source>
        <dbReference type="ARBA" id="ARBA00022679"/>
    </source>
</evidence>
<proteinExistence type="predicted"/>
<evidence type="ECO:0000256" key="1">
    <source>
        <dbReference type="ARBA" id="ARBA00022676"/>
    </source>
</evidence>
<keyword evidence="2 5" id="KW-0808">Transferase</keyword>
<dbReference type="CDD" id="cd03801">
    <property type="entry name" value="GT4_PimA-like"/>
    <property type="match status" value="1"/>
</dbReference>
<reference evidence="5 6" key="1">
    <citation type="submission" date="2018-11" db="EMBL/GenBank/DDBJ databases">
        <title>Genome sequencing of Paenibacillus sp. KCOM 3021 (= ChDC PVNT-B20).</title>
        <authorList>
            <person name="Kook J.-K."/>
            <person name="Park S.-N."/>
            <person name="Lim Y.K."/>
        </authorList>
    </citation>
    <scope>NUCLEOTIDE SEQUENCE [LARGE SCALE GENOMIC DNA]</scope>
    <source>
        <strain evidence="5 6">KCOM 3021</strain>
    </source>
</reference>
<evidence type="ECO:0000313" key="6">
    <source>
        <dbReference type="Proteomes" id="UP000267017"/>
    </source>
</evidence>
<gene>
    <name evidence="5" type="ORF">EHV15_00625</name>
</gene>
<keyword evidence="1" id="KW-0328">Glycosyltransferase</keyword>
<dbReference type="Gene3D" id="3.40.50.2000">
    <property type="entry name" value="Glycogen Phosphorylase B"/>
    <property type="match status" value="2"/>
</dbReference>
<evidence type="ECO:0000313" key="5">
    <source>
        <dbReference type="EMBL" id="RRJ61638.1"/>
    </source>
</evidence>
<comment type="caution">
    <text evidence="5">The sequence shown here is derived from an EMBL/GenBank/DDBJ whole genome shotgun (WGS) entry which is preliminary data.</text>
</comment>
<accession>A0A3P3TWK6</accession>
<dbReference type="InterPro" id="IPR028098">
    <property type="entry name" value="Glyco_trans_4-like_N"/>
</dbReference>
<dbReference type="PANTHER" id="PTHR12526">
    <property type="entry name" value="GLYCOSYLTRANSFERASE"/>
    <property type="match status" value="1"/>
</dbReference>
<sequence>MEREKTAVITTGSFVMPSGKSSTVERVIENVAPLAAEHVKIRIFGLADGHLPSQGWIGNVPIYRLPGGRLYLESILRHLRKWRPGTVDVHNRPLLAFQLKSRLPLARVLLTLHSAAFISPSCHHPKARIQPMLESVDGIIVGSEYLKAELLSRFPGLFTPIWVIPPGVSLEDFVPRWTPNGEALRMARLAEFGWENRKVVLFVGRLLPAKGVHHLLTAFPAVLRRVPEAMLVIVGGNCHGANRETDYAGRLKAMAEPFKDRVVFLPFTPYPKVTGWYNTADCLVVPACEEEAFGLVNVEAMASAVPVVAARAGGIPEIVADGCSGFLVPAEGMVNELADRIIRLLQDEALCKSMGQAGQELVRNRFRWQHTADRWVDIICSSRVIPANAPQWKQQP</sequence>
<protein>
    <submittedName>
        <fullName evidence="5">Glycosyltransferase family 1 protein</fullName>
    </submittedName>
</protein>
<dbReference type="SUPFAM" id="SSF53756">
    <property type="entry name" value="UDP-Glycosyltransferase/glycogen phosphorylase"/>
    <property type="match status" value="1"/>
</dbReference>
<evidence type="ECO:0000259" key="3">
    <source>
        <dbReference type="Pfam" id="PF00534"/>
    </source>
</evidence>
<evidence type="ECO:0000259" key="4">
    <source>
        <dbReference type="Pfam" id="PF13439"/>
    </source>
</evidence>
<dbReference type="GO" id="GO:0016757">
    <property type="term" value="F:glycosyltransferase activity"/>
    <property type="evidence" value="ECO:0007669"/>
    <property type="project" value="UniProtKB-KW"/>
</dbReference>
<name>A0A3P3TWK6_9BACL</name>
<organism evidence="5 6">
    <name type="scientific">Paenibacillus oralis</name>
    <dbReference type="NCBI Taxonomy" id="2490856"/>
    <lineage>
        <taxon>Bacteria</taxon>
        <taxon>Bacillati</taxon>
        <taxon>Bacillota</taxon>
        <taxon>Bacilli</taxon>
        <taxon>Bacillales</taxon>
        <taxon>Paenibacillaceae</taxon>
        <taxon>Paenibacillus</taxon>
    </lineage>
</organism>
<dbReference type="InterPro" id="IPR001296">
    <property type="entry name" value="Glyco_trans_1"/>
</dbReference>
<feature type="domain" description="Glycosyltransferase subfamily 4-like N-terminal" evidence="4">
    <location>
        <begin position="24"/>
        <end position="171"/>
    </location>
</feature>
<dbReference type="PANTHER" id="PTHR12526:SF510">
    <property type="entry name" value="D-INOSITOL 3-PHOSPHATE GLYCOSYLTRANSFERASE"/>
    <property type="match status" value="1"/>
</dbReference>
<dbReference type="EMBL" id="RRCN01000001">
    <property type="protein sequence ID" value="RRJ61638.1"/>
    <property type="molecule type" value="Genomic_DNA"/>
</dbReference>
<dbReference type="OrthoDB" id="139410at2"/>
<dbReference type="Pfam" id="PF13439">
    <property type="entry name" value="Glyco_transf_4"/>
    <property type="match status" value="1"/>
</dbReference>
<keyword evidence="6" id="KW-1185">Reference proteome</keyword>